<dbReference type="RefSeq" id="WP_326927586.1">
    <property type="nucleotide sequence ID" value="NZ_CP123443.1"/>
</dbReference>
<name>A0ABY8MJL8_9SPIO</name>
<protein>
    <submittedName>
        <fullName evidence="1">Uncharacterized protein</fullName>
    </submittedName>
</protein>
<gene>
    <name evidence="1" type="ORF">P0082_00670</name>
</gene>
<evidence type="ECO:0000313" key="2">
    <source>
        <dbReference type="Proteomes" id="UP001228690"/>
    </source>
</evidence>
<dbReference type="Proteomes" id="UP001228690">
    <property type="component" value="Chromosome"/>
</dbReference>
<evidence type="ECO:0000313" key="1">
    <source>
        <dbReference type="EMBL" id="WGK69403.1"/>
    </source>
</evidence>
<reference evidence="1 2" key="1">
    <citation type="submission" date="2023-04" db="EMBL/GenBank/DDBJ databases">
        <title>Spirochaete genome identified in red abalone sample constitutes a novel genus.</title>
        <authorList>
            <person name="Sharma S.P."/>
            <person name="Purcell C.M."/>
            <person name="Hyde J.R."/>
            <person name="Severin A.J."/>
        </authorList>
    </citation>
    <scope>NUCLEOTIDE SEQUENCE [LARGE SCALE GENOMIC DNA]</scope>
    <source>
        <strain evidence="1 2">SP-2023</strain>
    </source>
</reference>
<organism evidence="1 2">
    <name type="scientific">Candidatus Haliotispira prima</name>
    <dbReference type="NCBI Taxonomy" id="3034016"/>
    <lineage>
        <taxon>Bacteria</taxon>
        <taxon>Pseudomonadati</taxon>
        <taxon>Spirochaetota</taxon>
        <taxon>Spirochaetia</taxon>
        <taxon>Spirochaetales</taxon>
        <taxon>Spirochaetaceae</taxon>
        <taxon>Candidatus Haliotispira</taxon>
    </lineage>
</organism>
<sequence length="208" mass="22719">MCYQVWLDGSSILRLGIALDYRKLGIVLETSLGSPSVRPGGYYDHVVPEGGNSKVGDREQLVWQQKEQQRAGAAGFDLRLSPIWSERVRCLFCSCLNAVQFPAPALLDLQGDLAALSASGDGCTQTNLLLSDSPALLCSLSKTRFDGSNLLQRAGIRLLLFADSADSLLLHGRSWPEPQQDVLQAACRQALRIDMEDVEWPEDGTELG</sequence>
<accession>A0ABY8MJL8</accession>
<proteinExistence type="predicted"/>
<dbReference type="EMBL" id="CP123443">
    <property type="protein sequence ID" value="WGK69403.1"/>
    <property type="molecule type" value="Genomic_DNA"/>
</dbReference>
<keyword evidence="2" id="KW-1185">Reference proteome</keyword>